<evidence type="ECO:0000313" key="2">
    <source>
        <dbReference type="EMBL" id="MDC8011157.1"/>
    </source>
</evidence>
<comment type="caution">
    <text evidence="2">The sequence shown here is derived from an EMBL/GenBank/DDBJ whole genome shotgun (WGS) entry which is preliminary data.</text>
</comment>
<evidence type="ECO:0000259" key="1">
    <source>
        <dbReference type="Pfam" id="PF05618"/>
    </source>
</evidence>
<reference evidence="2" key="1">
    <citation type="submission" date="2023-02" db="EMBL/GenBank/DDBJ databases">
        <title>Tahibacter soli sp. nov. isolated from soil.</title>
        <authorList>
            <person name="Baek J.H."/>
            <person name="Lee J.K."/>
            <person name="Choi D.G."/>
            <person name="Jeon C.O."/>
        </authorList>
    </citation>
    <scope>NUCLEOTIDE SEQUENCE</scope>
    <source>
        <strain evidence="2">BL</strain>
    </source>
</reference>
<accession>A0A9X4BHJ6</accession>
<proteinExistence type="predicted"/>
<dbReference type="RefSeq" id="WP_263544572.1">
    <property type="nucleotide sequence ID" value="NZ_JAOVZO020000001.1"/>
</dbReference>
<sequence length="159" mass="17358">MLSLPVIGWREWLALPDLGLVAIKAKVDSGARSCALHIDSLAEFTQDGATWLHFAVRLSTGRRASVVEAVAPALDRRVVTDSGGHASERWFIRSTVSVAGQAFAADINLTSRRTMLFPMLLGRTALAGRFRIDPARSYTAGRRQALVAGTEPRRFGMHE</sequence>
<dbReference type="SUPFAM" id="SSF50630">
    <property type="entry name" value="Acid proteases"/>
    <property type="match status" value="1"/>
</dbReference>
<dbReference type="InterPro" id="IPR021109">
    <property type="entry name" value="Peptidase_aspartic_dom_sf"/>
</dbReference>
<protein>
    <submittedName>
        <fullName evidence="2">RimK/LysX family protein</fullName>
    </submittedName>
</protein>
<dbReference type="InterPro" id="IPR008503">
    <property type="entry name" value="Asp_endopeptidase"/>
</dbReference>
<name>A0A9X4BHJ6_9GAMM</name>
<dbReference type="PANTHER" id="PTHR38037">
    <property type="entry name" value="ZN_PROTEASE DOMAIN-CONTAINING PROTEIN"/>
    <property type="match status" value="1"/>
</dbReference>
<dbReference type="EMBL" id="JAOVZO020000001">
    <property type="protein sequence ID" value="MDC8011157.1"/>
    <property type="molecule type" value="Genomic_DNA"/>
</dbReference>
<gene>
    <name evidence="2" type="ORF">OD750_001210</name>
</gene>
<feature type="domain" description="Retropepsin-like aspartic endopeptidase" evidence="1">
    <location>
        <begin position="6"/>
        <end position="142"/>
    </location>
</feature>
<evidence type="ECO:0000313" key="3">
    <source>
        <dbReference type="Proteomes" id="UP001139971"/>
    </source>
</evidence>
<dbReference type="Proteomes" id="UP001139971">
    <property type="component" value="Unassembled WGS sequence"/>
</dbReference>
<organism evidence="2 3">
    <name type="scientific">Tahibacter soli</name>
    <dbReference type="NCBI Taxonomy" id="2983605"/>
    <lineage>
        <taxon>Bacteria</taxon>
        <taxon>Pseudomonadati</taxon>
        <taxon>Pseudomonadota</taxon>
        <taxon>Gammaproteobacteria</taxon>
        <taxon>Lysobacterales</taxon>
        <taxon>Rhodanobacteraceae</taxon>
        <taxon>Tahibacter</taxon>
    </lineage>
</organism>
<dbReference type="AlphaFoldDB" id="A0A9X4BHJ6"/>
<dbReference type="Gene3D" id="2.40.70.10">
    <property type="entry name" value="Acid Proteases"/>
    <property type="match status" value="1"/>
</dbReference>
<dbReference type="Pfam" id="PF05618">
    <property type="entry name" value="Zn_protease"/>
    <property type="match status" value="1"/>
</dbReference>
<keyword evidence="3" id="KW-1185">Reference proteome</keyword>
<dbReference type="PANTHER" id="PTHR38037:SF1">
    <property type="entry name" value="ATP-DEPENDENT ZINC PROTEASE DOMAIN-CONTAINING PROTEIN-RELATED"/>
    <property type="match status" value="1"/>
</dbReference>